<dbReference type="PROSITE" id="PS00668">
    <property type="entry name" value="COMPLEX1_ND1_2"/>
    <property type="match status" value="1"/>
</dbReference>
<evidence type="ECO:0000256" key="12">
    <source>
        <dbReference type="SAM" id="Phobius"/>
    </source>
</evidence>
<keyword evidence="5 10" id="KW-0812">Transmembrane</keyword>
<evidence type="ECO:0000256" key="2">
    <source>
        <dbReference type="ARBA" id="ARBA00010535"/>
    </source>
</evidence>
<dbReference type="InterPro" id="IPR018086">
    <property type="entry name" value="NADH_UbQ_OxRdtase_su1_CS"/>
</dbReference>
<comment type="similarity">
    <text evidence="2 10">Belongs to the complex I subunit 1 family.</text>
</comment>
<evidence type="ECO:0000313" key="13">
    <source>
        <dbReference type="EMBL" id="CAX68865.1"/>
    </source>
</evidence>
<gene>
    <name evidence="13" type="primary">nad1</name>
</gene>
<proteinExistence type="inferred from homology"/>
<dbReference type="Pfam" id="PF00146">
    <property type="entry name" value="NADHdh"/>
    <property type="match status" value="1"/>
</dbReference>
<keyword evidence="6 12" id="KW-1133">Transmembrane helix</keyword>
<reference evidence="13" key="1">
    <citation type="journal article" date="2009" name="Mol. Biol. Evol.">
        <title>Hyper-variability of ascidian mitochondrial gene order: exposing the myth of deuterostome organelle genome stability.</title>
        <authorList>
            <person name="Gissi C."/>
            <person name="Pesole G."/>
            <person name="Mastrototaro F."/>
            <person name="Iannelli F."/>
            <person name="Guida V."/>
            <person name="Griggio F."/>
        </authorList>
    </citation>
    <scope>NUCLEOTIDE SEQUENCE</scope>
    <source>
        <tissue evidence="13">Single colony</tissue>
    </source>
</reference>
<organism evidence="13">
    <name type="scientific">Diplosoma listerianum</name>
    <dbReference type="NCBI Taxonomy" id="168635"/>
    <lineage>
        <taxon>Eukaryota</taxon>
        <taxon>Metazoa</taxon>
        <taxon>Chordata</taxon>
        <taxon>Tunicata</taxon>
        <taxon>Ascidiacea</taxon>
        <taxon>Aplousobranchia</taxon>
        <taxon>Didemnidae</taxon>
        <taxon>Diplosoma</taxon>
    </lineage>
</organism>
<name>D1GL06_9ASCI</name>
<comment type="subcellular location">
    <subcellularLocation>
        <location evidence="1">Membrane</location>
        <topology evidence="1">Multi-pass membrane protein</topology>
    </subcellularLocation>
    <subcellularLocation>
        <location evidence="10">Mitochondrion inner membrane</location>
        <topology evidence="10">Multi-pass membrane protein</topology>
    </subcellularLocation>
</comment>
<feature type="transmembrane region" description="Helical" evidence="12">
    <location>
        <begin position="98"/>
        <end position="119"/>
    </location>
</feature>
<feature type="transmembrane region" description="Helical" evidence="12">
    <location>
        <begin position="64"/>
        <end position="86"/>
    </location>
</feature>
<dbReference type="PANTHER" id="PTHR11432">
    <property type="entry name" value="NADH DEHYDROGENASE SUBUNIT 1"/>
    <property type="match status" value="1"/>
</dbReference>
<evidence type="ECO:0000256" key="7">
    <source>
        <dbReference type="ARBA" id="ARBA00023027"/>
    </source>
</evidence>
<feature type="transmembrane region" description="Helical" evidence="12">
    <location>
        <begin position="125"/>
        <end position="150"/>
    </location>
</feature>
<evidence type="ECO:0000256" key="3">
    <source>
        <dbReference type="ARBA" id="ARBA00012944"/>
    </source>
</evidence>
<dbReference type="EC" id="7.1.1.2" evidence="3 11"/>
<evidence type="ECO:0000256" key="9">
    <source>
        <dbReference type="ARBA" id="ARBA00049551"/>
    </source>
</evidence>
<dbReference type="GO" id="GO:0008137">
    <property type="term" value="F:NADH dehydrogenase (ubiquinone) activity"/>
    <property type="evidence" value="ECO:0007669"/>
    <property type="project" value="UniProtKB-EC"/>
</dbReference>
<accession>D1GL06</accession>
<evidence type="ECO:0000256" key="8">
    <source>
        <dbReference type="ARBA" id="ARBA00023136"/>
    </source>
</evidence>
<dbReference type="InterPro" id="IPR001694">
    <property type="entry name" value="NADH_UbQ_OxRdtase_su1/FPO"/>
</dbReference>
<dbReference type="AlphaFoldDB" id="D1GL06"/>
<keyword evidence="7 10" id="KW-0520">NAD</keyword>
<evidence type="ECO:0000256" key="6">
    <source>
        <dbReference type="ARBA" id="ARBA00022989"/>
    </source>
</evidence>
<dbReference type="GO" id="GO:0005743">
    <property type="term" value="C:mitochondrial inner membrane"/>
    <property type="evidence" value="ECO:0007669"/>
    <property type="project" value="UniProtKB-SubCell"/>
</dbReference>
<protein>
    <recommendedName>
        <fullName evidence="4 11">NADH-ubiquinone oxidoreductase chain 1</fullName>
        <ecNumber evidence="3 11">7.1.1.2</ecNumber>
    </recommendedName>
</protein>
<dbReference type="EMBL" id="FN313539">
    <property type="protein sequence ID" value="CAX68865.1"/>
    <property type="molecule type" value="Genomic_DNA"/>
</dbReference>
<sequence>MFFVIIMYLFLLLMVAFLVLLERKVLGLAQIRKGPNMVGFYGILQTVMDGVKLLLKKFFILPKFISFFFLFSPFCAFFLALVLWFFPYIKFSLSTNEFNIFIMIALMSLNGHTLVWAGWGSSNMYSLFGAIRAVAQIISYEVVLSFFFFLMIMKTGSFAWEIFNYFNFFFFFFIIMWIIMMLAELNRTPFDLVEGESELVGGYNVEFSGSGFTLLFLAEYLSIWLMSLLTVIFFFSKSFFFFFFSMVIIFIRAQLPRFKFFDLIFLAWKVMLIWVTFFILFFML</sequence>
<dbReference type="PANTHER" id="PTHR11432:SF3">
    <property type="entry name" value="NADH-UBIQUINONE OXIDOREDUCTASE CHAIN 1"/>
    <property type="match status" value="1"/>
</dbReference>
<feature type="transmembrane region" description="Helical" evidence="12">
    <location>
        <begin position="162"/>
        <end position="183"/>
    </location>
</feature>
<evidence type="ECO:0000256" key="4">
    <source>
        <dbReference type="ARBA" id="ARBA00021009"/>
    </source>
</evidence>
<evidence type="ECO:0000256" key="5">
    <source>
        <dbReference type="ARBA" id="ARBA00022692"/>
    </source>
</evidence>
<keyword evidence="8 12" id="KW-0472">Membrane</keyword>
<feature type="transmembrane region" description="Helical" evidence="12">
    <location>
        <begin position="263"/>
        <end position="283"/>
    </location>
</feature>
<geneLocation type="mitochondrion" evidence="13"/>
<evidence type="ECO:0000256" key="11">
    <source>
        <dbReference type="RuleBase" id="RU000473"/>
    </source>
</evidence>
<comment type="catalytic activity">
    <reaction evidence="9 11">
        <text>a ubiquinone + NADH + 5 H(+)(in) = a ubiquinol + NAD(+) + 4 H(+)(out)</text>
        <dbReference type="Rhea" id="RHEA:29091"/>
        <dbReference type="Rhea" id="RHEA-COMP:9565"/>
        <dbReference type="Rhea" id="RHEA-COMP:9566"/>
        <dbReference type="ChEBI" id="CHEBI:15378"/>
        <dbReference type="ChEBI" id="CHEBI:16389"/>
        <dbReference type="ChEBI" id="CHEBI:17976"/>
        <dbReference type="ChEBI" id="CHEBI:57540"/>
        <dbReference type="ChEBI" id="CHEBI:57945"/>
        <dbReference type="EC" id="7.1.1.2"/>
    </reaction>
</comment>
<keyword evidence="11 13" id="KW-0496">Mitochondrion</keyword>
<evidence type="ECO:0000256" key="10">
    <source>
        <dbReference type="RuleBase" id="RU000471"/>
    </source>
</evidence>
<keyword evidence="11" id="KW-0830">Ubiquinone</keyword>
<dbReference type="GO" id="GO:0003954">
    <property type="term" value="F:NADH dehydrogenase activity"/>
    <property type="evidence" value="ECO:0007669"/>
    <property type="project" value="TreeGrafter"/>
</dbReference>
<evidence type="ECO:0000256" key="1">
    <source>
        <dbReference type="ARBA" id="ARBA00004141"/>
    </source>
</evidence>
<feature type="transmembrane region" description="Helical" evidence="12">
    <location>
        <begin position="223"/>
        <end position="251"/>
    </location>
</feature>
<dbReference type="GO" id="GO:0009060">
    <property type="term" value="P:aerobic respiration"/>
    <property type="evidence" value="ECO:0007669"/>
    <property type="project" value="TreeGrafter"/>
</dbReference>